<accession>A0A6J1DUE8</accession>
<name>A0A6J1DUE8_MOMCH</name>
<protein>
    <submittedName>
        <fullName evidence="2">Uncharacterized protein LOC111024441</fullName>
    </submittedName>
</protein>
<dbReference type="AlphaFoldDB" id="A0A6J1DUE8"/>
<evidence type="ECO:0000313" key="1">
    <source>
        <dbReference type="Proteomes" id="UP000504603"/>
    </source>
</evidence>
<dbReference type="KEGG" id="mcha:111024441"/>
<gene>
    <name evidence="2" type="primary">LOC111024441</name>
</gene>
<organism evidence="1 2">
    <name type="scientific">Momordica charantia</name>
    <name type="common">Bitter gourd</name>
    <name type="synonym">Balsam pear</name>
    <dbReference type="NCBI Taxonomy" id="3673"/>
    <lineage>
        <taxon>Eukaryota</taxon>
        <taxon>Viridiplantae</taxon>
        <taxon>Streptophyta</taxon>
        <taxon>Embryophyta</taxon>
        <taxon>Tracheophyta</taxon>
        <taxon>Spermatophyta</taxon>
        <taxon>Magnoliopsida</taxon>
        <taxon>eudicotyledons</taxon>
        <taxon>Gunneridae</taxon>
        <taxon>Pentapetalae</taxon>
        <taxon>rosids</taxon>
        <taxon>fabids</taxon>
        <taxon>Cucurbitales</taxon>
        <taxon>Cucurbitaceae</taxon>
        <taxon>Momordiceae</taxon>
        <taxon>Momordica</taxon>
    </lineage>
</organism>
<dbReference type="PANTHER" id="PTHR45835:SF99">
    <property type="entry name" value="CHROMO DOMAIN-CONTAINING PROTEIN-RELATED"/>
    <property type="match status" value="1"/>
</dbReference>
<sequence>MVCSPIHSELERLEVELTLDDVFALLARLSVEPSLRQRIIVAQKEDPSLAKGFSMVGHGDFTLSGETALLFRGRLCVPKDYSLRNDLLGEAHNTPYSVKASRQRPAGLLQPLSIPVWKWDDVAMDFITGLPMMVKGFTVIWVVVDRLTKSAHFIPGNATYIVEKWAELYL</sequence>
<dbReference type="Proteomes" id="UP000504603">
    <property type="component" value="Unplaced"/>
</dbReference>
<dbReference type="InterPro" id="IPR012337">
    <property type="entry name" value="RNaseH-like_sf"/>
</dbReference>
<reference evidence="2" key="1">
    <citation type="submission" date="2025-08" db="UniProtKB">
        <authorList>
            <consortium name="RefSeq"/>
        </authorList>
    </citation>
    <scope>IDENTIFICATION</scope>
    <source>
        <strain evidence="2">OHB3-1</strain>
    </source>
</reference>
<proteinExistence type="predicted"/>
<keyword evidence="1" id="KW-1185">Reference proteome</keyword>
<dbReference type="RefSeq" id="XP_022157823.1">
    <property type="nucleotide sequence ID" value="XM_022302131.1"/>
</dbReference>
<dbReference type="SUPFAM" id="SSF53098">
    <property type="entry name" value="Ribonuclease H-like"/>
    <property type="match status" value="1"/>
</dbReference>
<dbReference type="PANTHER" id="PTHR45835">
    <property type="entry name" value="YALI0A06105P"/>
    <property type="match status" value="1"/>
</dbReference>
<dbReference type="OrthoDB" id="1938712at2759"/>
<dbReference type="GeneID" id="111024441"/>
<evidence type="ECO:0000313" key="2">
    <source>
        <dbReference type="RefSeq" id="XP_022157823.1"/>
    </source>
</evidence>